<gene>
    <name evidence="2" type="primary">Acey_s0297.g1738</name>
    <name evidence="2" type="ORF">Y032_0297g1738</name>
</gene>
<dbReference type="EMBL" id="JARK01001633">
    <property type="protein sequence ID" value="EYB85495.1"/>
    <property type="molecule type" value="Genomic_DNA"/>
</dbReference>
<sequence>MQHKMKEWIMSRYHVEIDRIKIACSETSGFCISKDLLIITWQSVCVVHFCGNGASASKSGGKPRNGSNGGTKGRGASESGGTPGVGSKGVIRVCRRSKAGICLETGLTV</sequence>
<proteinExistence type="predicted"/>
<feature type="region of interest" description="Disordered" evidence="1">
    <location>
        <begin position="52"/>
        <end position="88"/>
    </location>
</feature>
<evidence type="ECO:0000256" key="1">
    <source>
        <dbReference type="SAM" id="MobiDB-lite"/>
    </source>
</evidence>
<evidence type="ECO:0000313" key="2">
    <source>
        <dbReference type="EMBL" id="EYB85495.1"/>
    </source>
</evidence>
<name>A0A016S4B1_9BILA</name>
<dbReference type="Proteomes" id="UP000024635">
    <property type="component" value="Unassembled WGS sequence"/>
</dbReference>
<keyword evidence="3" id="KW-1185">Reference proteome</keyword>
<evidence type="ECO:0000313" key="3">
    <source>
        <dbReference type="Proteomes" id="UP000024635"/>
    </source>
</evidence>
<organism evidence="2 3">
    <name type="scientific">Ancylostoma ceylanicum</name>
    <dbReference type="NCBI Taxonomy" id="53326"/>
    <lineage>
        <taxon>Eukaryota</taxon>
        <taxon>Metazoa</taxon>
        <taxon>Ecdysozoa</taxon>
        <taxon>Nematoda</taxon>
        <taxon>Chromadorea</taxon>
        <taxon>Rhabditida</taxon>
        <taxon>Rhabditina</taxon>
        <taxon>Rhabditomorpha</taxon>
        <taxon>Strongyloidea</taxon>
        <taxon>Ancylostomatidae</taxon>
        <taxon>Ancylostomatinae</taxon>
        <taxon>Ancylostoma</taxon>
    </lineage>
</organism>
<feature type="compositionally biased region" description="Low complexity" evidence="1">
    <location>
        <begin position="53"/>
        <end position="62"/>
    </location>
</feature>
<reference evidence="3" key="1">
    <citation type="journal article" date="2015" name="Nat. Genet.">
        <title>The genome and transcriptome of the zoonotic hookworm Ancylostoma ceylanicum identify infection-specific gene families.</title>
        <authorList>
            <person name="Schwarz E.M."/>
            <person name="Hu Y."/>
            <person name="Antoshechkin I."/>
            <person name="Miller M.M."/>
            <person name="Sternberg P.W."/>
            <person name="Aroian R.V."/>
        </authorList>
    </citation>
    <scope>NUCLEOTIDE SEQUENCE</scope>
    <source>
        <strain evidence="3">HY135</strain>
    </source>
</reference>
<dbReference type="AlphaFoldDB" id="A0A016S4B1"/>
<accession>A0A016S4B1</accession>
<comment type="caution">
    <text evidence="2">The sequence shown here is derived from an EMBL/GenBank/DDBJ whole genome shotgun (WGS) entry which is preliminary data.</text>
</comment>
<protein>
    <submittedName>
        <fullName evidence="2">Uncharacterized protein</fullName>
    </submittedName>
</protein>